<comment type="pathway">
    <text evidence="1">Glycolipid metabolism.</text>
</comment>
<sequence length="284" mass="31191">MRGAHGGRIGYLVLGSPRTGTNLLCHALHATGQAGEPAEWYGTSSLHENLAAQELAHPDSRPGAPRATDWAAYQRALLGRTGSGNRFGVKVFLYHLEPLLKTGQMASPVDLLPDGYRDDVRIITVSRRDVVAQAVSMIIASRTGIFVDVPGVAPRRVPTTTTWWREGPPAALVTNPEELTADLFDSAEVHQLITAIRRHHSTWSDWLADTRFPTLSVTYEDLVDRRESVLSSTFELLGIHTRAAEFTDPGPRRQATALNDELAARYRLWLADRPGAATTTGRQL</sequence>
<comment type="catalytic activity">
    <reaction evidence="1">
        <text>alpha,alpha-trehalose + 3'-phosphoadenylyl sulfate = 2-O-sulfo-alpha,alpha-trehalose + adenosine 3',5'-bisphosphate + H(+)</text>
        <dbReference type="Rhea" id="RHEA:41608"/>
        <dbReference type="ChEBI" id="CHEBI:15378"/>
        <dbReference type="ChEBI" id="CHEBI:16551"/>
        <dbReference type="ChEBI" id="CHEBI:58339"/>
        <dbReference type="ChEBI" id="CHEBI:58343"/>
        <dbReference type="ChEBI" id="CHEBI:60091"/>
        <dbReference type="EC" id="2.8.2.37"/>
    </reaction>
</comment>
<dbReference type="EMBL" id="CP113264">
    <property type="protein sequence ID" value="WAE74052.1"/>
    <property type="molecule type" value="Genomic_DNA"/>
</dbReference>
<keyword evidence="1" id="KW-0119">Carbohydrate metabolism</keyword>
<dbReference type="InterPro" id="IPR015124">
    <property type="entry name" value="Stf0"/>
</dbReference>
<name>A0ABY6YNS8_9ACTN</name>
<dbReference type="SUPFAM" id="SSF52540">
    <property type="entry name" value="P-loop containing nucleoside triphosphate hydrolases"/>
    <property type="match status" value="1"/>
</dbReference>
<evidence type="ECO:0000313" key="3">
    <source>
        <dbReference type="EMBL" id="WAE74052.1"/>
    </source>
</evidence>
<gene>
    <name evidence="3" type="ORF">OUQ99_02695</name>
</gene>
<dbReference type="InterPro" id="IPR027417">
    <property type="entry name" value="P-loop_NTPase"/>
</dbReference>
<dbReference type="Gene3D" id="3.40.50.300">
    <property type="entry name" value="P-loop containing nucleotide triphosphate hydrolases"/>
    <property type="match status" value="1"/>
</dbReference>
<dbReference type="InterPro" id="IPR024628">
    <property type="entry name" value="Sulfotransferase_Stf0_dom"/>
</dbReference>
<evidence type="ECO:0000259" key="2">
    <source>
        <dbReference type="Pfam" id="PF09037"/>
    </source>
</evidence>
<dbReference type="Proteomes" id="UP001156498">
    <property type="component" value="Chromosome"/>
</dbReference>
<keyword evidence="1" id="KW-0808">Transferase</keyword>
<keyword evidence="4" id="KW-1185">Reference proteome</keyword>
<dbReference type="RefSeq" id="WP_267947830.1">
    <property type="nucleotide sequence ID" value="NZ_CP113264.1"/>
</dbReference>
<comment type="function">
    <text evidence="1">Catalyzes the sulfuryl group transfer from 3'-phosphoadenosine-5'-phosphosulfate (PAPS) to trehalose, leading to trehalose-2-sulfate (T2S).</text>
</comment>
<organism evidence="3 4">
    <name type="scientific">Streptomonospora nanhaiensis</name>
    <dbReference type="NCBI Taxonomy" id="1323731"/>
    <lineage>
        <taxon>Bacteria</taxon>
        <taxon>Bacillati</taxon>
        <taxon>Actinomycetota</taxon>
        <taxon>Actinomycetes</taxon>
        <taxon>Streptosporangiales</taxon>
        <taxon>Nocardiopsidaceae</taxon>
        <taxon>Streptomonospora</taxon>
    </lineage>
</organism>
<evidence type="ECO:0000256" key="1">
    <source>
        <dbReference type="PIRNR" id="PIRNR021497"/>
    </source>
</evidence>
<reference evidence="3 4" key="1">
    <citation type="journal article" date="2013" name="Int. J. Syst. Evol. Microbiol.">
        <title>Description of Streptomonospora sediminis sp. nov. and Streptomonospora nanhaiensis sp. nov., and reclassification of Nocardiopsis arabia Hozzein &amp; Goodfellow 2008 as Streptomonospora arabica comb. nov. and emended description of the genus Streptomonospora.</title>
        <authorList>
            <person name="Zhang D.F."/>
            <person name="Pan H.Q."/>
            <person name="He J."/>
            <person name="Zhang X.M."/>
            <person name="Zhang Y.G."/>
            <person name="Klenk H.P."/>
            <person name="Hu J.C."/>
            <person name="Li W.J."/>
        </authorList>
    </citation>
    <scope>NUCLEOTIDE SEQUENCE [LARGE SCALE GENOMIC DNA]</scope>
    <source>
        <strain evidence="3 4">12A09</strain>
    </source>
</reference>
<proteinExistence type="inferred from homology"/>
<feature type="domain" description="Sulphotransferase Stf0" evidence="2">
    <location>
        <begin position="11"/>
        <end position="267"/>
    </location>
</feature>
<protein>
    <recommendedName>
        <fullName evidence="1">Trehalose 2-sulfotransferase</fullName>
    </recommendedName>
</protein>
<dbReference type="PIRSF" id="PIRSF021497">
    <property type="entry name" value="Sulphotransferase_Stf0"/>
    <property type="match status" value="1"/>
</dbReference>
<dbReference type="Pfam" id="PF09037">
    <property type="entry name" value="Sulphotransf"/>
    <property type="match status" value="1"/>
</dbReference>
<accession>A0ABY6YNS8</accession>
<comment type="similarity">
    <text evidence="1">Belongs to the Stf0 sulfotransferase family.</text>
</comment>
<evidence type="ECO:0000313" key="4">
    <source>
        <dbReference type="Proteomes" id="UP001156498"/>
    </source>
</evidence>